<dbReference type="Pfam" id="PF00675">
    <property type="entry name" value="Peptidase_M16"/>
    <property type="match status" value="1"/>
</dbReference>
<dbReference type="InterPro" id="IPR011249">
    <property type="entry name" value="Metalloenz_LuxS/M16"/>
</dbReference>
<dbReference type="STRING" id="1071382.H2APM3"/>
<dbReference type="GO" id="GO:0045275">
    <property type="term" value="C:respiratory chain complex III"/>
    <property type="evidence" value="ECO:0007669"/>
    <property type="project" value="EnsemblFungi"/>
</dbReference>
<evidence type="ECO:0000256" key="6">
    <source>
        <dbReference type="ARBA" id="ARBA00022982"/>
    </source>
</evidence>
<evidence type="ECO:0000313" key="14">
    <source>
        <dbReference type="EMBL" id="CCF56323.1"/>
    </source>
</evidence>
<keyword evidence="2" id="KW-0813">Transport</keyword>
<dbReference type="InterPro" id="IPR011765">
    <property type="entry name" value="Pept_M16_N"/>
</dbReference>
<feature type="domain" description="Peptidase M16 N-terminal" evidence="13">
    <location>
        <begin position="19"/>
        <end position="160"/>
    </location>
</feature>
<evidence type="ECO:0000256" key="1">
    <source>
        <dbReference type="ARBA" id="ARBA00004443"/>
    </source>
</evidence>
<dbReference type="OrthoDB" id="6369905at2759"/>
<dbReference type="InParanoid" id="H2APM3"/>
<dbReference type="InterPro" id="IPR050361">
    <property type="entry name" value="MPP/UQCRC_Complex"/>
</dbReference>
<keyword evidence="7" id="KW-0496">Mitochondrion</keyword>
<evidence type="ECO:0000256" key="3">
    <source>
        <dbReference type="ARBA" id="ARBA00022660"/>
    </source>
</evidence>
<comment type="subcellular location">
    <subcellularLocation>
        <location evidence="1">Mitochondrion inner membrane</location>
        <topology evidence="1">Peripheral membrane protein</topology>
        <orientation evidence="1">Matrix side</orientation>
    </subcellularLocation>
</comment>
<keyword evidence="4" id="KW-0999">Mitochondrion inner membrane</keyword>
<sequence length="357" mass="39647">MLRSHLSRQVVRRYTISTVNGNPGKVSILTVKVHGGSRYAEKDGLAHLLSRFNYQNTNGKSSLRLVRESELLGGKFESMVDREFITLKATFLSENLPYFVNAMGNVLYKTTFRPHELVESVFPAANYDSQIRSMDPIAKAQDALYNITYRTGLGNPVLYDGVQSISLDDIKNYSNKVYTKENINIIGEGIEENSLKKFVQDSLISSLPNGKALKSEAVPKAYSGESRVRATGESVVGIGIPLKKADIPLFEVLSTYLTCPLFPGFESVHSSFVDTYHNSYGLFQLYLKGTDAGILSKSLKSIVGQLKKNNDIAKAMELAKIKMNEVVNTEIIKPFKLDGFNYVAVGDTSKLPFKEEL</sequence>
<accession>H2APM3</accession>
<dbReference type="GeneID" id="13882491"/>
<comment type="similarity">
    <text evidence="9">Belongs to the peptidase M16 family. UQCRC2/QCR2 subfamily.</text>
</comment>
<evidence type="ECO:0000256" key="7">
    <source>
        <dbReference type="ARBA" id="ARBA00023128"/>
    </source>
</evidence>
<evidence type="ECO:0000259" key="13">
    <source>
        <dbReference type="Pfam" id="PF00675"/>
    </source>
</evidence>
<reference evidence="14 15" key="1">
    <citation type="journal article" date="2011" name="Proc. Natl. Acad. Sci. U.S.A.">
        <title>Evolutionary erosion of yeast sex chromosomes by mating-type switching accidents.</title>
        <authorList>
            <person name="Gordon J.L."/>
            <person name="Armisen D."/>
            <person name="Proux-Wera E."/>
            <person name="Oheigeartaigh S.S."/>
            <person name="Byrne K.P."/>
            <person name="Wolfe K.H."/>
        </authorList>
    </citation>
    <scope>NUCLEOTIDE SEQUENCE [LARGE SCALE GENOMIC DNA]</scope>
    <source>
        <strain evidence="15">ATCC 22294 / BCRC 22015 / CBS 2517 / CECT 1963 / NBRC 1671 / NRRL Y-8276</strain>
    </source>
</reference>
<evidence type="ECO:0000256" key="2">
    <source>
        <dbReference type="ARBA" id="ARBA00022448"/>
    </source>
</evidence>
<dbReference type="Gene3D" id="3.30.830.10">
    <property type="entry name" value="Metalloenzyme, LuxS/M16 peptidase-like"/>
    <property type="match status" value="2"/>
</dbReference>
<protein>
    <recommendedName>
        <fullName evidence="10">Cytochrome b-c1 complex subunit 2, mitochondrial</fullName>
    </recommendedName>
    <alternativeName>
        <fullName evidence="12">Complex III subunit 2</fullName>
    </alternativeName>
    <alternativeName>
        <fullName evidence="11">Core protein II</fullName>
    </alternativeName>
</protein>
<proteinExistence type="inferred from homology"/>
<dbReference type="AlphaFoldDB" id="H2APM3"/>
<evidence type="ECO:0000256" key="9">
    <source>
        <dbReference type="ARBA" id="ARBA00038146"/>
    </source>
</evidence>
<dbReference type="HOGENOM" id="CLU_009902_0_1_1"/>
<dbReference type="FunFam" id="3.30.830.10:FF:000021">
    <property type="entry name" value="Cytochrome b-c1 complex subunit 2"/>
    <property type="match status" value="1"/>
</dbReference>
<dbReference type="eggNOG" id="KOG2583">
    <property type="taxonomic scope" value="Eukaryota"/>
</dbReference>
<dbReference type="EMBL" id="HE650822">
    <property type="protein sequence ID" value="CCF56323.1"/>
    <property type="molecule type" value="Genomic_DNA"/>
</dbReference>
<dbReference type="GO" id="GO:0030061">
    <property type="term" value="C:mitochondrial crista"/>
    <property type="evidence" value="ECO:0007669"/>
    <property type="project" value="EnsemblFungi"/>
</dbReference>
<keyword evidence="3" id="KW-0679">Respiratory chain</keyword>
<keyword evidence="8" id="KW-0472">Membrane</keyword>
<organism evidence="14 15">
    <name type="scientific">Kazachstania africana (strain ATCC 22294 / BCRC 22015 / CBS 2517 / CECT 1963 / NBRC 1671 / NRRL Y-8276)</name>
    <name type="common">Yeast</name>
    <name type="synonym">Kluyveromyces africanus</name>
    <dbReference type="NCBI Taxonomy" id="1071382"/>
    <lineage>
        <taxon>Eukaryota</taxon>
        <taxon>Fungi</taxon>
        <taxon>Dikarya</taxon>
        <taxon>Ascomycota</taxon>
        <taxon>Saccharomycotina</taxon>
        <taxon>Saccharomycetes</taxon>
        <taxon>Saccharomycetales</taxon>
        <taxon>Saccharomycetaceae</taxon>
        <taxon>Kazachstania</taxon>
    </lineage>
</organism>
<evidence type="ECO:0000256" key="10">
    <source>
        <dbReference type="ARBA" id="ARBA00040751"/>
    </source>
</evidence>
<keyword evidence="6" id="KW-0249">Electron transport</keyword>
<evidence type="ECO:0000256" key="4">
    <source>
        <dbReference type="ARBA" id="ARBA00022792"/>
    </source>
</evidence>
<evidence type="ECO:0000256" key="12">
    <source>
        <dbReference type="ARBA" id="ARBA00041778"/>
    </source>
</evidence>
<dbReference type="PANTHER" id="PTHR11851:SF209">
    <property type="entry name" value="CYTOCHROME B-C1 COMPLEX SUBUNIT 2, MITOCHONDRIAL"/>
    <property type="match status" value="1"/>
</dbReference>
<dbReference type="Proteomes" id="UP000005220">
    <property type="component" value="Chromosome 2"/>
</dbReference>
<gene>
    <name evidence="14" type="primary">KAFR0B00230</name>
    <name evidence="14" type="ORF">KAFR_0B00230</name>
</gene>
<dbReference type="PANTHER" id="PTHR11851">
    <property type="entry name" value="METALLOPROTEASE"/>
    <property type="match status" value="1"/>
</dbReference>
<evidence type="ECO:0000313" key="15">
    <source>
        <dbReference type="Proteomes" id="UP000005220"/>
    </source>
</evidence>
<evidence type="ECO:0000256" key="11">
    <source>
        <dbReference type="ARBA" id="ARBA00041372"/>
    </source>
</evidence>
<name>H2APM3_KAZAF</name>
<dbReference type="GO" id="GO:0008121">
    <property type="term" value="F:quinol-cytochrome-c reductase activity"/>
    <property type="evidence" value="ECO:0007669"/>
    <property type="project" value="EnsemblFungi"/>
</dbReference>
<dbReference type="RefSeq" id="XP_003955458.1">
    <property type="nucleotide sequence ID" value="XM_003955409.1"/>
</dbReference>
<dbReference type="KEGG" id="kaf:KAFR_0B00230"/>
<evidence type="ECO:0000256" key="8">
    <source>
        <dbReference type="ARBA" id="ARBA00023136"/>
    </source>
</evidence>
<keyword evidence="15" id="KW-1185">Reference proteome</keyword>
<dbReference type="GO" id="GO:0006122">
    <property type="term" value="P:mitochondrial electron transport, ubiquinol to cytochrome c"/>
    <property type="evidence" value="ECO:0007669"/>
    <property type="project" value="EnsemblFungi"/>
</dbReference>
<evidence type="ECO:0000256" key="5">
    <source>
        <dbReference type="ARBA" id="ARBA00022946"/>
    </source>
</evidence>
<keyword evidence="5" id="KW-0809">Transit peptide</keyword>
<dbReference type="FunCoup" id="H2APM3">
    <property type="interactions" value="351"/>
</dbReference>
<dbReference type="GO" id="GO:0046872">
    <property type="term" value="F:metal ion binding"/>
    <property type="evidence" value="ECO:0007669"/>
    <property type="project" value="InterPro"/>
</dbReference>
<dbReference type="SUPFAM" id="SSF63411">
    <property type="entry name" value="LuxS/MPP-like metallohydrolase"/>
    <property type="match status" value="2"/>
</dbReference>